<feature type="compositionally biased region" description="Basic and acidic residues" evidence="1">
    <location>
        <begin position="51"/>
        <end position="66"/>
    </location>
</feature>
<comment type="caution">
    <text evidence="2">The sequence shown here is derived from an EMBL/GenBank/DDBJ whole genome shotgun (WGS) entry which is preliminary data.</text>
</comment>
<evidence type="ECO:0000313" key="2">
    <source>
        <dbReference type="EMBL" id="NVL05562.1"/>
    </source>
</evidence>
<proteinExistence type="predicted"/>
<organism evidence="2">
    <name type="scientific">Bradyrhizobium quebecense</name>
    <dbReference type="NCBI Taxonomy" id="2748629"/>
    <lineage>
        <taxon>Bacteria</taxon>
        <taxon>Pseudomonadati</taxon>
        <taxon>Pseudomonadota</taxon>
        <taxon>Alphaproteobacteria</taxon>
        <taxon>Hyphomicrobiales</taxon>
        <taxon>Nitrobacteraceae</taxon>
        <taxon>Bradyrhizobium</taxon>
    </lineage>
</organism>
<feature type="compositionally biased region" description="Basic and acidic residues" evidence="1">
    <location>
        <begin position="1"/>
        <end position="12"/>
    </location>
</feature>
<protein>
    <submittedName>
        <fullName evidence="2">Uncharacterized protein</fullName>
    </submittedName>
</protein>
<dbReference type="AlphaFoldDB" id="A0A974A9T7"/>
<evidence type="ECO:0000256" key="1">
    <source>
        <dbReference type="SAM" id="MobiDB-lite"/>
    </source>
</evidence>
<feature type="region of interest" description="Disordered" evidence="1">
    <location>
        <begin position="1"/>
        <end position="25"/>
    </location>
</feature>
<sequence>MTKEMRKKREENCSPSAKAYRGTLLFEQQNDERRVRDALDDDEVREALKLMHERNEGTQKKQDKNGSKTAKINRGGGSSRAGGRAPISGCR</sequence>
<name>A0A974A9T7_9BRAD</name>
<dbReference type="EMBL" id="JABWSX010000001">
    <property type="protein sequence ID" value="NVL05562.1"/>
    <property type="molecule type" value="Genomic_DNA"/>
</dbReference>
<dbReference type="RefSeq" id="WP_176529561.1">
    <property type="nucleotide sequence ID" value="NZ_CP088022.1"/>
</dbReference>
<accession>A0A974A9T7</accession>
<gene>
    <name evidence="2" type="ORF">HU230_07505</name>
</gene>
<feature type="region of interest" description="Disordered" evidence="1">
    <location>
        <begin position="51"/>
        <end position="91"/>
    </location>
</feature>
<reference evidence="2" key="1">
    <citation type="submission" date="2020-06" db="EMBL/GenBank/DDBJ databases">
        <title>Whole Genome Sequence of Bradyrhizobium sp. Strain 66S1MB.</title>
        <authorList>
            <person name="Bromfield E."/>
            <person name="Cloutier S."/>
        </authorList>
    </citation>
    <scope>NUCLEOTIDE SEQUENCE</scope>
    <source>
        <strain evidence="2">66S1MB</strain>
    </source>
</reference>